<dbReference type="EMBL" id="JBHSSL010000041">
    <property type="protein sequence ID" value="MFC6170339.1"/>
    <property type="molecule type" value="Genomic_DNA"/>
</dbReference>
<sequence length="84" mass="8822">MSFNLSEFLTEGLISSVNNGLIQPELATVYAGNYLVKSLITQAQVTQVSDAITAYKAAQVSADQTAAGILIDTNKPTGDDQSAK</sequence>
<name>A0ABW1REW3_9LACO</name>
<dbReference type="RefSeq" id="WP_125552671.1">
    <property type="nucleotide sequence ID" value="NZ_JBHSSL010000041.1"/>
</dbReference>
<evidence type="ECO:0000313" key="2">
    <source>
        <dbReference type="Proteomes" id="UP001596289"/>
    </source>
</evidence>
<evidence type="ECO:0000313" key="1">
    <source>
        <dbReference type="EMBL" id="MFC6170339.1"/>
    </source>
</evidence>
<keyword evidence="2" id="KW-1185">Reference proteome</keyword>
<accession>A0ABW1REW3</accession>
<reference evidence="2" key="1">
    <citation type="journal article" date="2019" name="Int. J. Syst. Evol. Microbiol.">
        <title>The Global Catalogue of Microorganisms (GCM) 10K type strain sequencing project: providing services to taxonomists for standard genome sequencing and annotation.</title>
        <authorList>
            <consortium name="The Broad Institute Genomics Platform"/>
            <consortium name="The Broad Institute Genome Sequencing Center for Infectious Disease"/>
            <person name="Wu L."/>
            <person name="Ma J."/>
        </authorList>
    </citation>
    <scope>NUCLEOTIDE SEQUENCE [LARGE SCALE GENOMIC DNA]</scope>
    <source>
        <strain evidence="2">CCM 8904</strain>
    </source>
</reference>
<gene>
    <name evidence="1" type="ORF">ACFQGP_07105</name>
</gene>
<comment type="caution">
    <text evidence="1">The sequence shown here is derived from an EMBL/GenBank/DDBJ whole genome shotgun (WGS) entry which is preliminary data.</text>
</comment>
<organism evidence="1 2">
    <name type="scientific">Loigolactobacillus jiayinensis</name>
    <dbReference type="NCBI Taxonomy" id="2486016"/>
    <lineage>
        <taxon>Bacteria</taxon>
        <taxon>Bacillati</taxon>
        <taxon>Bacillota</taxon>
        <taxon>Bacilli</taxon>
        <taxon>Lactobacillales</taxon>
        <taxon>Lactobacillaceae</taxon>
        <taxon>Loigolactobacillus</taxon>
    </lineage>
</organism>
<dbReference type="Proteomes" id="UP001596289">
    <property type="component" value="Unassembled WGS sequence"/>
</dbReference>
<protein>
    <submittedName>
        <fullName evidence="1">Uncharacterized protein</fullName>
    </submittedName>
</protein>
<proteinExistence type="predicted"/>